<dbReference type="RefSeq" id="WP_072890290.1">
    <property type="nucleotide sequence ID" value="NZ_FQVW01000019.1"/>
</dbReference>
<dbReference type="Pfam" id="PF19754">
    <property type="entry name" value="DUF6241"/>
    <property type="match status" value="1"/>
</dbReference>
<reference evidence="3 4" key="1">
    <citation type="submission" date="2016-11" db="EMBL/GenBank/DDBJ databases">
        <authorList>
            <person name="Jaros S."/>
            <person name="Januszkiewicz K."/>
            <person name="Wedrychowicz H."/>
        </authorList>
    </citation>
    <scope>NUCLEOTIDE SEQUENCE [LARGE SCALE GENOMIC DNA]</scope>
    <source>
        <strain evidence="3 4">IBRC-M 10683</strain>
    </source>
</reference>
<evidence type="ECO:0000256" key="2">
    <source>
        <dbReference type="SAM" id="Phobius"/>
    </source>
</evidence>
<dbReference type="OrthoDB" id="1932566at2"/>
<keyword evidence="2" id="KW-0472">Membrane</keyword>
<keyword evidence="4" id="KW-1185">Reference proteome</keyword>
<protein>
    <submittedName>
        <fullName evidence="3">Uncharacterized protein</fullName>
    </submittedName>
</protein>
<evidence type="ECO:0000256" key="1">
    <source>
        <dbReference type="SAM" id="Coils"/>
    </source>
</evidence>
<proteinExistence type="predicted"/>
<feature type="transmembrane region" description="Helical" evidence="2">
    <location>
        <begin position="7"/>
        <end position="25"/>
    </location>
</feature>
<keyword evidence="1" id="KW-0175">Coiled coil</keyword>
<name>A0A1M5HRX5_9BACI</name>
<dbReference type="EMBL" id="FQVW01000019">
    <property type="protein sequence ID" value="SHG18724.1"/>
    <property type="molecule type" value="Genomic_DNA"/>
</dbReference>
<gene>
    <name evidence="3" type="ORF">SAMN05216225_101929</name>
</gene>
<keyword evidence="2" id="KW-0812">Transmembrane</keyword>
<dbReference type="Proteomes" id="UP000183988">
    <property type="component" value="Unassembled WGS sequence"/>
</dbReference>
<sequence length="179" mass="20991">MKKVIKIIMYITITILLGFGGWKAYDWVTGELEKEEQLLNEEKQLEEEAKGKIEEEDLEKFETKGLNPFGQQKAMNEMTDRYYQDYIHGMSHQKVRASEKWGFYEIHPDRIQWLLDGLEEVDLNHEDIYREILEKWAASDFSTIDDDHNAIWDLQGGTIGKATGILSPEEEEAYINKNK</sequence>
<keyword evidence="2" id="KW-1133">Transmembrane helix</keyword>
<evidence type="ECO:0000313" key="3">
    <source>
        <dbReference type="EMBL" id="SHG18724.1"/>
    </source>
</evidence>
<accession>A0A1M5HRX5</accession>
<dbReference type="STRING" id="930117.SAMN05216225_101929"/>
<evidence type="ECO:0000313" key="4">
    <source>
        <dbReference type="Proteomes" id="UP000183988"/>
    </source>
</evidence>
<feature type="coiled-coil region" evidence="1">
    <location>
        <begin position="28"/>
        <end position="59"/>
    </location>
</feature>
<dbReference type="AlphaFoldDB" id="A0A1M5HRX5"/>
<organism evidence="3 4">
    <name type="scientific">Ornithinibacillus halophilus</name>
    <dbReference type="NCBI Taxonomy" id="930117"/>
    <lineage>
        <taxon>Bacteria</taxon>
        <taxon>Bacillati</taxon>
        <taxon>Bacillota</taxon>
        <taxon>Bacilli</taxon>
        <taxon>Bacillales</taxon>
        <taxon>Bacillaceae</taxon>
        <taxon>Ornithinibacillus</taxon>
    </lineage>
</organism>
<dbReference type="InterPro" id="IPR046208">
    <property type="entry name" value="DUF6241"/>
</dbReference>